<evidence type="ECO:0000256" key="3">
    <source>
        <dbReference type="ARBA" id="ARBA00022670"/>
    </source>
</evidence>
<evidence type="ECO:0000256" key="9">
    <source>
        <dbReference type="ARBA" id="ARBA00023128"/>
    </source>
</evidence>
<dbReference type="InterPro" id="IPR033851">
    <property type="entry name" value="M3A_MIP"/>
</dbReference>
<evidence type="ECO:0000256" key="7">
    <source>
        <dbReference type="ARBA" id="ARBA00022946"/>
    </source>
</evidence>
<dbReference type="AlphaFoldDB" id="A0A6V7UMW8"/>
<evidence type="ECO:0000256" key="4">
    <source>
        <dbReference type="ARBA" id="ARBA00022723"/>
    </source>
</evidence>
<name>A0A6V7UMW8_MELEN</name>
<keyword evidence="8 10" id="KW-0482">Metalloprotease</keyword>
<keyword evidence="5 10" id="KW-0378">Hydrolase</keyword>
<keyword evidence="6 10" id="KW-0862">Zinc</keyword>
<organism evidence="12 13">
    <name type="scientific">Meloidogyne enterolobii</name>
    <name type="common">Root-knot nematode worm</name>
    <name type="synonym">Meloidogyne mayaguensis</name>
    <dbReference type="NCBI Taxonomy" id="390850"/>
    <lineage>
        <taxon>Eukaryota</taxon>
        <taxon>Metazoa</taxon>
        <taxon>Ecdysozoa</taxon>
        <taxon>Nematoda</taxon>
        <taxon>Chromadorea</taxon>
        <taxon>Rhabditida</taxon>
        <taxon>Tylenchina</taxon>
        <taxon>Tylenchomorpha</taxon>
        <taxon>Tylenchoidea</taxon>
        <taxon>Meloidogynidae</taxon>
        <taxon>Meloidogyninae</taxon>
        <taxon>Meloidogyne</taxon>
    </lineage>
</organism>
<evidence type="ECO:0000256" key="6">
    <source>
        <dbReference type="ARBA" id="ARBA00022833"/>
    </source>
</evidence>
<proteinExistence type="inferred from homology"/>
<evidence type="ECO:0000313" key="12">
    <source>
        <dbReference type="EMBL" id="CAD2160765.1"/>
    </source>
</evidence>
<dbReference type="GO" id="GO:0004222">
    <property type="term" value="F:metalloendopeptidase activity"/>
    <property type="evidence" value="ECO:0007669"/>
    <property type="project" value="InterPro"/>
</dbReference>
<evidence type="ECO:0000256" key="2">
    <source>
        <dbReference type="ARBA" id="ARBA00006040"/>
    </source>
</evidence>
<evidence type="ECO:0000259" key="11">
    <source>
        <dbReference type="Pfam" id="PF01432"/>
    </source>
</evidence>
<dbReference type="PANTHER" id="PTHR11804:SF79">
    <property type="entry name" value="MITOCHONDRIAL INTERMEDIATE PEPTIDASE"/>
    <property type="match status" value="1"/>
</dbReference>
<keyword evidence="4 10" id="KW-0479">Metal-binding</keyword>
<reference evidence="12 13" key="1">
    <citation type="submission" date="2020-08" db="EMBL/GenBank/DDBJ databases">
        <authorList>
            <person name="Koutsovoulos G."/>
            <person name="Danchin GJ E."/>
        </authorList>
    </citation>
    <scope>NUCLEOTIDE SEQUENCE [LARGE SCALE GENOMIC DNA]</scope>
</reference>
<dbReference type="Gene3D" id="1.10.1370.10">
    <property type="entry name" value="Neurolysin, domain 3"/>
    <property type="match status" value="1"/>
</dbReference>
<evidence type="ECO:0000256" key="5">
    <source>
        <dbReference type="ARBA" id="ARBA00022801"/>
    </source>
</evidence>
<sequence length="707" mass="80717">MPLPLKNIFSLTSKLAKSRHGSLRFLGFKAPFISTKESPVVGLFGNFLLQTPKGFELLTQAVNARSGELVREIVDGIEERAVDPKKCTTVQLIDDLSNEICTAADLADCVRCMHTDPKFTEAAEKSMRFFTCLVETLNTTPELYFALKRSLETESARLDPVSLRTAKMLLEDFELSGVLLSDSERQRFVQLSNEIFDAGTKFVAGYDKPVELTQDDKKDFLKDLEILDGPLLEHGDTKLRKFTFNKFYRHNEEQELLLKRLISSRHQIAQMTGFPTFAHRAQINSILGNYESAHKFLTSVIEGFSSQIEDEVEQIRELANSNSKNVTDFNTVGLADVEFAVKNWNIHKMQTIEEIPPLYEYFHFGKMLEGFEDIVNLLYGITFVKSIPKRGECWEGNVLKLEVYRKDEFNDKIFLGLIYIDIDQRDSKLQGDCHFTVRCSKKLQNGEFQTPIVVVSLGFNYAYSLDLYSDGTICEIEMHPHQVENFFHEMGHAMHSILGRTVFQHVAGTRCSTDFAEVPSHLMECFFNDPKIFQKICRSAQTGRMLDEDLVLALIKRRKLFPAVKYTQQAIYSLFDLELHGEHAEAISQNKLTTTDLFINLHKQALPQFHIEPDYAFHHRFSHLVSYGAKYYSYLLARASAAMIYNKLFANNLIYEKANGEAWAEVQSQLGEYWSVVLLAKVLGTSTVPSVEQLTQSLIMEAKSPKF</sequence>
<evidence type="ECO:0000313" key="13">
    <source>
        <dbReference type="Proteomes" id="UP000580250"/>
    </source>
</evidence>
<dbReference type="OrthoDB" id="17530at2759"/>
<dbReference type="GO" id="GO:0046872">
    <property type="term" value="F:metal ion binding"/>
    <property type="evidence" value="ECO:0007669"/>
    <property type="project" value="UniProtKB-UniRule"/>
</dbReference>
<keyword evidence="3 10" id="KW-0645">Protease</keyword>
<comment type="similarity">
    <text evidence="2 10">Belongs to the peptidase M3 family.</text>
</comment>
<dbReference type="EMBL" id="CAJEWN010000081">
    <property type="protein sequence ID" value="CAD2160765.1"/>
    <property type="molecule type" value="Genomic_DNA"/>
</dbReference>
<evidence type="ECO:0000256" key="10">
    <source>
        <dbReference type="RuleBase" id="RU003435"/>
    </source>
</evidence>
<keyword evidence="9" id="KW-0496">Mitochondrion</keyword>
<protein>
    <recommendedName>
        <fullName evidence="11">Peptidase M3A/M3B catalytic domain-containing protein</fullName>
    </recommendedName>
</protein>
<dbReference type="Pfam" id="PF01432">
    <property type="entry name" value="Peptidase_M3"/>
    <property type="match status" value="1"/>
</dbReference>
<comment type="subcellular location">
    <subcellularLocation>
        <location evidence="1">Mitochondrion</location>
    </subcellularLocation>
</comment>
<feature type="domain" description="Peptidase M3A/M3B catalytic" evidence="11">
    <location>
        <begin position="232"/>
        <end position="661"/>
    </location>
</feature>
<evidence type="ECO:0000256" key="8">
    <source>
        <dbReference type="ARBA" id="ARBA00023049"/>
    </source>
</evidence>
<dbReference type="GO" id="GO:0006627">
    <property type="term" value="P:protein processing involved in protein targeting to mitochondrion"/>
    <property type="evidence" value="ECO:0007669"/>
    <property type="project" value="TreeGrafter"/>
</dbReference>
<dbReference type="Gene3D" id="3.40.390.10">
    <property type="entry name" value="Collagenase (Catalytic Domain)"/>
    <property type="match status" value="1"/>
</dbReference>
<dbReference type="InterPro" id="IPR024077">
    <property type="entry name" value="Neurolysin/TOP_dom2"/>
</dbReference>
<dbReference type="InterPro" id="IPR001567">
    <property type="entry name" value="Pept_M3A_M3B_dom"/>
</dbReference>
<comment type="cofactor">
    <cofactor evidence="10">
        <name>Zn(2+)</name>
        <dbReference type="ChEBI" id="CHEBI:29105"/>
    </cofactor>
    <text evidence="10">Binds 1 zinc ion.</text>
</comment>
<dbReference type="PANTHER" id="PTHR11804">
    <property type="entry name" value="PROTEASE M3 THIMET OLIGOPEPTIDASE-RELATED"/>
    <property type="match status" value="1"/>
</dbReference>
<accession>A0A6V7UMW8</accession>
<gene>
    <name evidence="12" type="ORF">MENT_LOCUS14452</name>
</gene>
<dbReference type="Proteomes" id="UP000580250">
    <property type="component" value="Unassembled WGS sequence"/>
</dbReference>
<dbReference type="GO" id="GO:0005739">
    <property type="term" value="C:mitochondrion"/>
    <property type="evidence" value="ECO:0007669"/>
    <property type="project" value="UniProtKB-SubCell"/>
</dbReference>
<evidence type="ECO:0000256" key="1">
    <source>
        <dbReference type="ARBA" id="ARBA00004173"/>
    </source>
</evidence>
<keyword evidence="7" id="KW-0809">Transit peptide</keyword>
<dbReference type="InterPro" id="IPR024079">
    <property type="entry name" value="MetalloPept_cat_dom_sf"/>
</dbReference>
<comment type="caution">
    <text evidence="12">The sequence shown here is derived from an EMBL/GenBank/DDBJ whole genome shotgun (WGS) entry which is preliminary data.</text>
</comment>
<dbReference type="GO" id="GO:0006518">
    <property type="term" value="P:peptide metabolic process"/>
    <property type="evidence" value="ECO:0007669"/>
    <property type="project" value="TreeGrafter"/>
</dbReference>
<dbReference type="CDD" id="cd06457">
    <property type="entry name" value="M3A_MIP"/>
    <property type="match status" value="1"/>
</dbReference>
<dbReference type="SUPFAM" id="SSF55486">
    <property type="entry name" value="Metalloproteases ('zincins'), catalytic domain"/>
    <property type="match status" value="1"/>
</dbReference>
<dbReference type="InterPro" id="IPR045090">
    <property type="entry name" value="Pept_M3A_M3B"/>
</dbReference>